<feature type="non-terminal residue" evidence="1">
    <location>
        <position position="1"/>
    </location>
</feature>
<feature type="non-terminal residue" evidence="1">
    <location>
        <position position="737"/>
    </location>
</feature>
<protein>
    <recommendedName>
        <fullName evidence="3">RNA-dependent RNA polymerase</fullName>
    </recommendedName>
</protein>
<evidence type="ECO:0008006" key="3">
    <source>
        <dbReference type="Google" id="ProtNLM"/>
    </source>
</evidence>
<dbReference type="Proteomes" id="UP001189429">
    <property type="component" value="Unassembled WGS sequence"/>
</dbReference>
<evidence type="ECO:0000313" key="1">
    <source>
        <dbReference type="EMBL" id="CAK0876902.1"/>
    </source>
</evidence>
<sequence>CSQALNALNGSSKAPWGSFAPKDVVASGPQRDILQRLQRRVARHGSRPPTAAQQAYLDLIKSKDLYSSENANLVPYDSSKLAVLRGSVEPSPLRPRLPPEARQILGNKRRAIYRSAADIDQLVDAGEIPQIRPRWDLSWRFNAAKRRDFIRALHRCGLVSFRRSIAYRVGCFFVAKKNGDIRLVIDGREPSAFHQRPPHVELGSAGALSFLDLSDDALSFDGVDTASIDLSISRDLASNFGFDFPEEASWHGRAHVCNESSRSFESVSGGSRVYPVFCGLPMGWSWSLYFCQQVLSSALGDAVGLDAGPRLLREGRPQPALALGHPLIAPCVNNEAFIGMTSAAAGAGLASALDALRERRLAYREVVEPTDVAETVGIVIDFSDGQRVVRHRKERAWRLYLALECLIRRGVASGHAMRRVAGHVVNHFMLARCALAALGHVCGFIMNYGPQTGRFTPALTTELRTIKGLVFLCEVGLGAPWSRVAFASGSSMQGHALHLAAVGPSEAVQAARFKERWRFSEVDFGYGHDDDSEVPMTSADWCPAVCHLADHLDAAPLHDGGRSTAAWRPRAPRVSLDRGPGAIPPLEDALLAADRWHRVVRGAWQSDAAIHEKGSAVQLLGLRFVGRDPSFYGKKLLSLGGTMGAVLSFEKGRAKSWALRRNCRVAASYQLAREISWRQRYAESARNPTDADSRLADAGLLWPGAVRRGCARALDKIVEGDRVLLDPPRSRAGAPPQ</sequence>
<comment type="caution">
    <text evidence="1">The sequence shown here is derived from an EMBL/GenBank/DDBJ whole genome shotgun (WGS) entry which is preliminary data.</text>
</comment>
<reference evidence="1" key="1">
    <citation type="submission" date="2023-10" db="EMBL/GenBank/DDBJ databases">
        <authorList>
            <person name="Chen Y."/>
            <person name="Shah S."/>
            <person name="Dougan E. K."/>
            <person name="Thang M."/>
            <person name="Chan C."/>
        </authorList>
    </citation>
    <scope>NUCLEOTIDE SEQUENCE [LARGE SCALE GENOMIC DNA]</scope>
</reference>
<name>A0ABN9VWM2_9DINO</name>
<accession>A0ABN9VWM2</accession>
<organism evidence="1 2">
    <name type="scientific">Prorocentrum cordatum</name>
    <dbReference type="NCBI Taxonomy" id="2364126"/>
    <lineage>
        <taxon>Eukaryota</taxon>
        <taxon>Sar</taxon>
        <taxon>Alveolata</taxon>
        <taxon>Dinophyceae</taxon>
        <taxon>Prorocentrales</taxon>
        <taxon>Prorocentraceae</taxon>
        <taxon>Prorocentrum</taxon>
    </lineage>
</organism>
<gene>
    <name evidence="1" type="ORF">PCOR1329_LOCUS61095</name>
</gene>
<evidence type="ECO:0000313" key="2">
    <source>
        <dbReference type="Proteomes" id="UP001189429"/>
    </source>
</evidence>
<dbReference type="EMBL" id="CAUYUJ010017677">
    <property type="protein sequence ID" value="CAK0876902.1"/>
    <property type="molecule type" value="Genomic_DNA"/>
</dbReference>
<proteinExistence type="predicted"/>
<keyword evidence="2" id="KW-1185">Reference proteome</keyword>